<evidence type="ECO:0000256" key="1">
    <source>
        <dbReference type="ARBA" id="ARBA00004651"/>
    </source>
</evidence>
<dbReference type="InterPro" id="IPR002293">
    <property type="entry name" value="AA/rel_permease1"/>
</dbReference>
<feature type="transmembrane region" description="Helical" evidence="6">
    <location>
        <begin position="7"/>
        <end position="27"/>
    </location>
</feature>
<accession>A0A239SWG7</accession>
<dbReference type="PANTHER" id="PTHR42770">
    <property type="entry name" value="AMINO ACID TRANSPORTER-RELATED"/>
    <property type="match status" value="1"/>
</dbReference>
<dbReference type="OrthoDB" id="9762947at2"/>
<protein>
    <submittedName>
        <fullName evidence="7">Arginine permease</fullName>
    </submittedName>
</protein>
<organism evidence="7 8">
    <name type="scientific">Streptococcus merionis</name>
    <dbReference type="NCBI Taxonomy" id="400065"/>
    <lineage>
        <taxon>Bacteria</taxon>
        <taxon>Bacillati</taxon>
        <taxon>Bacillota</taxon>
        <taxon>Bacilli</taxon>
        <taxon>Lactobacillales</taxon>
        <taxon>Streptococcaceae</taxon>
        <taxon>Streptococcus</taxon>
    </lineage>
</organism>
<name>A0A239SWG7_9STRE</name>
<dbReference type="GO" id="GO:0022857">
    <property type="term" value="F:transmembrane transporter activity"/>
    <property type="evidence" value="ECO:0007669"/>
    <property type="project" value="InterPro"/>
</dbReference>
<evidence type="ECO:0000313" key="8">
    <source>
        <dbReference type="Proteomes" id="UP000215185"/>
    </source>
</evidence>
<feature type="transmembrane region" description="Helical" evidence="6">
    <location>
        <begin position="359"/>
        <end position="380"/>
    </location>
</feature>
<dbReference type="Gene3D" id="1.20.1740.10">
    <property type="entry name" value="Amino acid/polyamine transporter I"/>
    <property type="match status" value="1"/>
</dbReference>
<keyword evidence="8" id="KW-1185">Reference proteome</keyword>
<feature type="transmembrane region" description="Helical" evidence="6">
    <location>
        <begin position="156"/>
        <end position="178"/>
    </location>
</feature>
<dbReference type="EMBL" id="LT906439">
    <property type="protein sequence ID" value="SNU88933.1"/>
    <property type="molecule type" value="Genomic_DNA"/>
</dbReference>
<dbReference type="KEGG" id="smen:SAMEA4412692_1283"/>
<feature type="transmembrane region" description="Helical" evidence="6">
    <location>
        <begin position="198"/>
        <end position="215"/>
    </location>
</feature>
<feature type="transmembrane region" description="Helical" evidence="6">
    <location>
        <begin position="432"/>
        <end position="453"/>
    </location>
</feature>
<feature type="transmembrane region" description="Helical" evidence="6">
    <location>
        <begin position="392"/>
        <end position="412"/>
    </location>
</feature>
<dbReference type="AlphaFoldDB" id="A0A239SWG7"/>
<dbReference type="PANTHER" id="PTHR42770:SF18">
    <property type="entry name" value="ARGININE_AGMATINE ANTIPORTER"/>
    <property type="match status" value="1"/>
</dbReference>
<evidence type="ECO:0000256" key="3">
    <source>
        <dbReference type="ARBA" id="ARBA00022692"/>
    </source>
</evidence>
<feature type="transmembrane region" description="Helical" evidence="6">
    <location>
        <begin position="236"/>
        <end position="262"/>
    </location>
</feature>
<dbReference type="Pfam" id="PF13520">
    <property type="entry name" value="AA_permease_2"/>
    <property type="match status" value="1"/>
</dbReference>
<dbReference type="Proteomes" id="UP000215185">
    <property type="component" value="Chromosome 1"/>
</dbReference>
<dbReference type="PIRSF" id="PIRSF006060">
    <property type="entry name" value="AA_transporter"/>
    <property type="match status" value="1"/>
</dbReference>
<keyword evidence="3 6" id="KW-0812">Transmembrane</keyword>
<keyword evidence="4 6" id="KW-1133">Transmembrane helix</keyword>
<evidence type="ECO:0000313" key="7">
    <source>
        <dbReference type="EMBL" id="SNU88933.1"/>
    </source>
</evidence>
<evidence type="ECO:0000256" key="2">
    <source>
        <dbReference type="ARBA" id="ARBA00022475"/>
    </source>
</evidence>
<feature type="transmembrane region" description="Helical" evidence="6">
    <location>
        <begin position="328"/>
        <end position="347"/>
    </location>
</feature>
<evidence type="ECO:0000256" key="6">
    <source>
        <dbReference type="SAM" id="Phobius"/>
    </source>
</evidence>
<dbReference type="GO" id="GO:0005886">
    <property type="term" value="C:plasma membrane"/>
    <property type="evidence" value="ECO:0007669"/>
    <property type="project" value="UniProtKB-SubCell"/>
</dbReference>
<dbReference type="STRING" id="1123308.GCA_000380085_00648"/>
<dbReference type="RefSeq" id="WP_018373218.1">
    <property type="nucleotide sequence ID" value="NZ_LT906439.1"/>
</dbReference>
<dbReference type="InterPro" id="IPR050367">
    <property type="entry name" value="APC_superfamily"/>
</dbReference>
<gene>
    <name evidence="7" type="primary">steT_1</name>
    <name evidence="7" type="ORF">SAMEA4412692_01283</name>
</gene>
<sequence>MKKKLGFYSIVLLTINSIIGTGIFLSPGGVVASSGDKALLIYFLAAIFASILAVTFAAAAKYVDKGGASYAYAKAAFGEKIGFYVGITRYIAASIAWGVMGTAVVKTVLSIFKMDSGNLMLVTVGFVILMAVLLGINLLGTRLFTIINNVSTICKVGALVTTILVGIGLVVFTGVNEFSTIKTLTDSTGKALGSQMDMPAYVMAIIAAFYAFTGFESVASGAQDMEEPEKNLPRAIPLAIGIVAAVYIGIVGVAMMINPAAIVSTTEVVALASVFENPIIRAIILGGALVSMFGINVAASFHTPRILEAMALQKQIPDYFSQRTETGFPIRAFFVTIGIAILLPMAFRYDMGNIIVLSSISRFIQFIIVPAAVMIFYFGYQKEDIVSTAKKSFIVDVVTPALALVFTVLLLYKFSWSAQFTITTEDGTVVANIFAIIAMVIGYIVLPLGLMLWQAHRIKSFKLEAN</sequence>
<feature type="transmembrane region" description="Helical" evidence="6">
    <location>
        <begin position="39"/>
        <end position="60"/>
    </location>
</feature>
<feature type="transmembrane region" description="Helical" evidence="6">
    <location>
        <begin position="120"/>
        <end position="144"/>
    </location>
</feature>
<keyword evidence="5 6" id="KW-0472">Membrane</keyword>
<comment type="subcellular location">
    <subcellularLocation>
        <location evidence="1">Cell membrane</location>
        <topology evidence="1">Multi-pass membrane protein</topology>
    </subcellularLocation>
</comment>
<proteinExistence type="predicted"/>
<feature type="transmembrane region" description="Helical" evidence="6">
    <location>
        <begin position="282"/>
        <end position="307"/>
    </location>
</feature>
<evidence type="ECO:0000256" key="4">
    <source>
        <dbReference type="ARBA" id="ARBA00022989"/>
    </source>
</evidence>
<reference evidence="7 8" key="1">
    <citation type="submission" date="2017-06" db="EMBL/GenBank/DDBJ databases">
        <authorList>
            <consortium name="Pathogen Informatics"/>
        </authorList>
    </citation>
    <scope>NUCLEOTIDE SEQUENCE [LARGE SCALE GENOMIC DNA]</scope>
    <source>
        <strain evidence="7 8">NCTC13788</strain>
    </source>
</reference>
<keyword evidence="2" id="KW-1003">Cell membrane</keyword>
<dbReference type="eggNOG" id="COG0531">
    <property type="taxonomic scope" value="Bacteria"/>
</dbReference>
<evidence type="ECO:0000256" key="5">
    <source>
        <dbReference type="ARBA" id="ARBA00023136"/>
    </source>
</evidence>
<feature type="transmembrane region" description="Helical" evidence="6">
    <location>
        <begin position="81"/>
        <end position="100"/>
    </location>
</feature>